<sequence length="93" mass="9774">MRTAIAVLLIALIGLASYQVVMSQVGSQAKSVNLVGNKLVLKGFSNPTVRISGCGEEIVVNGSTVEIPMNCNVSVEVYSEGRLVFTGSFSLNP</sequence>
<comment type="caution">
    <text evidence="1">The sequence shown here is derived from an EMBL/GenBank/DDBJ whole genome shotgun (WGS) entry which is preliminary data.</text>
</comment>
<evidence type="ECO:0000313" key="1">
    <source>
        <dbReference type="EMBL" id="HFW32208.1"/>
    </source>
</evidence>
<reference evidence="1" key="1">
    <citation type="journal article" date="2020" name="mSystems">
        <title>Genome- and Community-Level Interaction Insights into Carbon Utilization and Element Cycling Functions of Hydrothermarchaeota in Hydrothermal Sediment.</title>
        <authorList>
            <person name="Zhou Z."/>
            <person name="Liu Y."/>
            <person name="Xu W."/>
            <person name="Pan J."/>
            <person name="Luo Z.H."/>
            <person name="Li M."/>
        </authorList>
    </citation>
    <scope>NUCLEOTIDE SEQUENCE [LARGE SCALE GENOMIC DNA]</scope>
    <source>
        <strain evidence="1">SpSt-87</strain>
    </source>
</reference>
<gene>
    <name evidence="1" type="ORF">ENW66_04555</name>
</gene>
<protein>
    <submittedName>
        <fullName evidence="1">Uncharacterized protein</fullName>
    </submittedName>
</protein>
<dbReference type="EMBL" id="DTLB01000025">
    <property type="protein sequence ID" value="HFW32208.1"/>
    <property type="molecule type" value="Genomic_DNA"/>
</dbReference>
<dbReference type="AlphaFoldDB" id="A0A7C3RDG2"/>
<name>A0A7C3RDG2_ARCFL</name>
<proteinExistence type="predicted"/>
<organism evidence="1">
    <name type="scientific">Archaeoglobus fulgidus</name>
    <dbReference type="NCBI Taxonomy" id="2234"/>
    <lineage>
        <taxon>Archaea</taxon>
        <taxon>Methanobacteriati</taxon>
        <taxon>Methanobacteriota</taxon>
        <taxon>Archaeoglobi</taxon>
        <taxon>Archaeoglobales</taxon>
        <taxon>Archaeoglobaceae</taxon>
        <taxon>Archaeoglobus</taxon>
    </lineage>
</organism>
<accession>A0A7C3RDG2</accession>